<keyword evidence="2" id="KW-1185">Reference proteome</keyword>
<proteinExistence type="predicted"/>
<organism evidence="1 2">
    <name type="scientific">Ficus carica</name>
    <name type="common">Common fig</name>
    <dbReference type="NCBI Taxonomy" id="3494"/>
    <lineage>
        <taxon>Eukaryota</taxon>
        <taxon>Viridiplantae</taxon>
        <taxon>Streptophyta</taxon>
        <taxon>Embryophyta</taxon>
        <taxon>Tracheophyta</taxon>
        <taxon>Spermatophyta</taxon>
        <taxon>Magnoliopsida</taxon>
        <taxon>eudicotyledons</taxon>
        <taxon>Gunneridae</taxon>
        <taxon>Pentapetalae</taxon>
        <taxon>rosids</taxon>
        <taxon>fabids</taxon>
        <taxon>Rosales</taxon>
        <taxon>Moraceae</taxon>
        <taxon>Ficeae</taxon>
        <taxon>Ficus</taxon>
    </lineage>
</organism>
<dbReference type="EMBL" id="BTGU01014126">
    <property type="protein sequence ID" value="GMN72388.1"/>
    <property type="molecule type" value="Genomic_DNA"/>
</dbReference>
<name>A0AA88EE98_FICCA</name>
<dbReference type="Proteomes" id="UP001187192">
    <property type="component" value="Unassembled WGS sequence"/>
</dbReference>
<protein>
    <submittedName>
        <fullName evidence="1">Uncharacterized protein</fullName>
    </submittedName>
</protein>
<dbReference type="Gene3D" id="1.10.510.10">
    <property type="entry name" value="Transferase(Phosphotransferase) domain 1"/>
    <property type="match status" value="1"/>
</dbReference>
<sequence length="112" mass="12359">MLWKRKGQLEKIVDPLLAGEINPNSLRVVGEIVEKCLSENGSDRPTMQEVEWNLNYALELQRNETTKGLFEDTATIDASLETALGISSYALPVGEDIDTTLEVSGFSSTISR</sequence>
<reference evidence="1" key="1">
    <citation type="submission" date="2023-07" db="EMBL/GenBank/DDBJ databases">
        <title>draft genome sequence of fig (Ficus carica).</title>
        <authorList>
            <person name="Takahashi T."/>
            <person name="Nishimura K."/>
        </authorList>
    </citation>
    <scope>NUCLEOTIDE SEQUENCE</scope>
</reference>
<comment type="caution">
    <text evidence="1">The sequence shown here is derived from an EMBL/GenBank/DDBJ whole genome shotgun (WGS) entry which is preliminary data.</text>
</comment>
<gene>
    <name evidence="1" type="ORF">TIFTF001_054205</name>
</gene>
<accession>A0AA88EE98</accession>
<evidence type="ECO:0000313" key="1">
    <source>
        <dbReference type="EMBL" id="GMN72388.1"/>
    </source>
</evidence>
<dbReference type="AlphaFoldDB" id="A0AA88EE98"/>
<evidence type="ECO:0000313" key="2">
    <source>
        <dbReference type="Proteomes" id="UP001187192"/>
    </source>
</evidence>